<gene>
    <name evidence="1" type="ORF">GCM10022423_29600</name>
</gene>
<dbReference type="EMBL" id="BAABDU010000004">
    <property type="protein sequence ID" value="GAA3773215.1"/>
    <property type="molecule type" value="Genomic_DNA"/>
</dbReference>
<dbReference type="Proteomes" id="UP001500748">
    <property type="component" value="Unassembled WGS sequence"/>
</dbReference>
<sequence>MAKNETFYTSYADLISGDKLFLKRARTALPYLVRQERAGKPIYYSDLASEIGFQILEI</sequence>
<protein>
    <submittedName>
        <fullName evidence="1">Uncharacterized protein</fullName>
    </submittedName>
</protein>
<name>A0ABP7GTV2_9FLAO</name>
<comment type="caution">
    <text evidence="1">The sequence shown here is derived from an EMBL/GenBank/DDBJ whole genome shotgun (WGS) entry which is preliminary data.</text>
</comment>
<proteinExistence type="predicted"/>
<organism evidence="1 2">
    <name type="scientific">Flavobacterium ginsengiterrae</name>
    <dbReference type="NCBI Taxonomy" id="871695"/>
    <lineage>
        <taxon>Bacteria</taxon>
        <taxon>Pseudomonadati</taxon>
        <taxon>Bacteroidota</taxon>
        <taxon>Flavobacteriia</taxon>
        <taxon>Flavobacteriales</taxon>
        <taxon>Flavobacteriaceae</taxon>
        <taxon>Flavobacterium</taxon>
    </lineage>
</organism>
<dbReference type="RefSeq" id="WP_281234861.1">
    <property type="nucleotide sequence ID" value="NZ_BAABDU010000004.1"/>
</dbReference>
<evidence type="ECO:0000313" key="1">
    <source>
        <dbReference type="EMBL" id="GAA3773215.1"/>
    </source>
</evidence>
<evidence type="ECO:0000313" key="2">
    <source>
        <dbReference type="Proteomes" id="UP001500748"/>
    </source>
</evidence>
<reference evidence="2" key="1">
    <citation type="journal article" date="2019" name="Int. J. Syst. Evol. Microbiol.">
        <title>The Global Catalogue of Microorganisms (GCM) 10K type strain sequencing project: providing services to taxonomists for standard genome sequencing and annotation.</title>
        <authorList>
            <consortium name="The Broad Institute Genomics Platform"/>
            <consortium name="The Broad Institute Genome Sequencing Center for Infectious Disease"/>
            <person name="Wu L."/>
            <person name="Ma J."/>
        </authorList>
    </citation>
    <scope>NUCLEOTIDE SEQUENCE [LARGE SCALE GENOMIC DNA]</scope>
    <source>
        <strain evidence="2">JCM 17337</strain>
    </source>
</reference>
<keyword evidence="2" id="KW-1185">Reference proteome</keyword>
<accession>A0ABP7GTV2</accession>